<keyword evidence="3" id="KW-0238">DNA-binding</keyword>
<dbReference type="Proteomes" id="UP001163882">
    <property type="component" value="Chromosome"/>
</dbReference>
<feature type="domain" description="HTH lysR-type" evidence="5">
    <location>
        <begin position="1"/>
        <end position="57"/>
    </location>
</feature>
<evidence type="ECO:0000256" key="2">
    <source>
        <dbReference type="ARBA" id="ARBA00023015"/>
    </source>
</evidence>
<dbReference type="InterPro" id="IPR000847">
    <property type="entry name" value="LysR_HTH_N"/>
</dbReference>
<evidence type="ECO:0000259" key="5">
    <source>
        <dbReference type="PROSITE" id="PS50931"/>
    </source>
</evidence>
<protein>
    <submittedName>
        <fullName evidence="6">LysR family transcriptional regulator</fullName>
    </submittedName>
</protein>
<accession>A0ABY6IQN0</accession>
<keyword evidence="7" id="KW-1185">Reference proteome</keyword>
<evidence type="ECO:0000256" key="1">
    <source>
        <dbReference type="ARBA" id="ARBA00009437"/>
    </source>
</evidence>
<dbReference type="EMBL" id="CP107716">
    <property type="protein sequence ID" value="UYQ72035.1"/>
    <property type="molecule type" value="Genomic_DNA"/>
</dbReference>
<name>A0ABY6IQN0_9HYPH</name>
<dbReference type="InterPro" id="IPR036388">
    <property type="entry name" value="WH-like_DNA-bd_sf"/>
</dbReference>
<dbReference type="InterPro" id="IPR005119">
    <property type="entry name" value="LysR_subst-bd"/>
</dbReference>
<evidence type="ECO:0000256" key="3">
    <source>
        <dbReference type="ARBA" id="ARBA00023125"/>
    </source>
</evidence>
<evidence type="ECO:0000313" key="6">
    <source>
        <dbReference type="EMBL" id="UYQ72035.1"/>
    </source>
</evidence>
<dbReference type="PRINTS" id="PR00039">
    <property type="entry name" value="HTHLYSR"/>
</dbReference>
<keyword evidence="4" id="KW-0804">Transcription</keyword>
<dbReference type="Pfam" id="PF03466">
    <property type="entry name" value="LysR_substrate"/>
    <property type="match status" value="1"/>
</dbReference>
<dbReference type="Pfam" id="PF00126">
    <property type="entry name" value="HTH_1"/>
    <property type="match status" value="1"/>
</dbReference>
<evidence type="ECO:0000313" key="7">
    <source>
        <dbReference type="Proteomes" id="UP001163882"/>
    </source>
</evidence>
<organism evidence="6 7">
    <name type="scientific">Pelagibacterium flavum</name>
    <dbReference type="NCBI Taxonomy" id="2984530"/>
    <lineage>
        <taxon>Bacteria</taxon>
        <taxon>Pseudomonadati</taxon>
        <taxon>Pseudomonadota</taxon>
        <taxon>Alphaproteobacteria</taxon>
        <taxon>Hyphomicrobiales</taxon>
        <taxon>Devosiaceae</taxon>
        <taxon>Pelagibacterium</taxon>
    </lineage>
</organism>
<dbReference type="SUPFAM" id="SSF46785">
    <property type="entry name" value="Winged helix' DNA-binding domain"/>
    <property type="match status" value="1"/>
</dbReference>
<dbReference type="SUPFAM" id="SSF53850">
    <property type="entry name" value="Periplasmic binding protein-like II"/>
    <property type="match status" value="1"/>
</dbReference>
<keyword evidence="2" id="KW-0805">Transcription regulation</keyword>
<dbReference type="RefSeq" id="WP_264225679.1">
    <property type="nucleotide sequence ID" value="NZ_CP107716.1"/>
</dbReference>
<comment type="similarity">
    <text evidence="1">Belongs to the LysR transcriptional regulatory family.</text>
</comment>
<dbReference type="Gene3D" id="3.40.190.10">
    <property type="entry name" value="Periplasmic binding protein-like II"/>
    <property type="match status" value="1"/>
</dbReference>
<dbReference type="PROSITE" id="PS50931">
    <property type="entry name" value="HTH_LYSR"/>
    <property type="match status" value="1"/>
</dbReference>
<sequence>MDIDQLRTFDRIARDLSFTKAAARLNVTQATVSMRVRVLEDFLGVQLFTRGRKVTLTDQGMTFLPYARRILNSVQEGREALRRVERGRITVASLRSMVTPLISESLLRFQERHREVDVIVREGHHNHVTAMLHDRVAELGIIAWPNLDPLVPEIYPIVVMREPVPLVLAPHLAAQLEPNPSLADVLALVPRVISLRWWQVDPEGATALVRRAQTSVEIPTGPARRLALAGEGLGFFVRSTVRREIERGELVEITPRDFMPLHRDIAIVALSKSAFERDMVRDFAREVAKEAAALGTILEDRLND</sequence>
<dbReference type="PANTHER" id="PTHR30126">
    <property type="entry name" value="HTH-TYPE TRANSCRIPTIONAL REGULATOR"/>
    <property type="match status" value="1"/>
</dbReference>
<proteinExistence type="inferred from homology"/>
<dbReference type="Gene3D" id="1.10.10.10">
    <property type="entry name" value="Winged helix-like DNA-binding domain superfamily/Winged helix DNA-binding domain"/>
    <property type="match status" value="1"/>
</dbReference>
<reference evidence="6" key="1">
    <citation type="submission" date="2022-10" db="EMBL/GenBank/DDBJ databases">
        <title>YIM 151497 complete genome.</title>
        <authorList>
            <person name="Chen X."/>
        </authorList>
    </citation>
    <scope>NUCLEOTIDE SEQUENCE</scope>
    <source>
        <strain evidence="6">YIM 151497</strain>
    </source>
</reference>
<evidence type="ECO:0000256" key="4">
    <source>
        <dbReference type="ARBA" id="ARBA00023163"/>
    </source>
</evidence>
<dbReference type="InterPro" id="IPR036390">
    <property type="entry name" value="WH_DNA-bd_sf"/>
</dbReference>
<gene>
    <name evidence="6" type="ORF">OF122_18685</name>
</gene>
<dbReference type="PANTHER" id="PTHR30126:SF39">
    <property type="entry name" value="HTH-TYPE TRANSCRIPTIONAL REGULATOR CYSL"/>
    <property type="match status" value="1"/>
</dbReference>